<gene>
    <name evidence="1" type="ORF">ERUC_LOCUS44511</name>
</gene>
<sequence>MPDDMRHVIVSKVGAISSIDYYNTIISCKALNFTSHPSIITTPSSLARHSTSHLTTTLSSSLRANNIEAHYIKGIVEYFRTENKFLGLHHLQLTLATIKEHIFVLLSRCAWHD</sequence>
<protein>
    <submittedName>
        <fullName evidence="1">Uncharacterized protein</fullName>
    </submittedName>
</protein>
<dbReference type="EMBL" id="CAKOAT010976265">
    <property type="protein sequence ID" value="CAH8392028.1"/>
    <property type="molecule type" value="Genomic_DNA"/>
</dbReference>
<reference evidence="1 2" key="1">
    <citation type="submission" date="2022-03" db="EMBL/GenBank/DDBJ databases">
        <authorList>
            <person name="Macdonald S."/>
            <person name="Ahmed S."/>
            <person name="Newling K."/>
        </authorList>
    </citation>
    <scope>NUCLEOTIDE SEQUENCE [LARGE SCALE GENOMIC DNA]</scope>
</reference>
<name>A0ABC8M6T6_ERUVS</name>
<dbReference type="Proteomes" id="UP001642260">
    <property type="component" value="Unassembled WGS sequence"/>
</dbReference>
<keyword evidence="2" id="KW-1185">Reference proteome</keyword>
<accession>A0ABC8M6T6</accession>
<comment type="caution">
    <text evidence="1">The sequence shown here is derived from an EMBL/GenBank/DDBJ whole genome shotgun (WGS) entry which is preliminary data.</text>
</comment>
<organism evidence="1 2">
    <name type="scientific">Eruca vesicaria subsp. sativa</name>
    <name type="common">Garden rocket</name>
    <name type="synonym">Eruca sativa</name>
    <dbReference type="NCBI Taxonomy" id="29727"/>
    <lineage>
        <taxon>Eukaryota</taxon>
        <taxon>Viridiplantae</taxon>
        <taxon>Streptophyta</taxon>
        <taxon>Embryophyta</taxon>
        <taxon>Tracheophyta</taxon>
        <taxon>Spermatophyta</taxon>
        <taxon>Magnoliopsida</taxon>
        <taxon>eudicotyledons</taxon>
        <taxon>Gunneridae</taxon>
        <taxon>Pentapetalae</taxon>
        <taxon>rosids</taxon>
        <taxon>malvids</taxon>
        <taxon>Brassicales</taxon>
        <taxon>Brassicaceae</taxon>
        <taxon>Brassiceae</taxon>
        <taxon>Eruca</taxon>
    </lineage>
</organism>
<evidence type="ECO:0000313" key="1">
    <source>
        <dbReference type="EMBL" id="CAH8392028.1"/>
    </source>
</evidence>
<proteinExistence type="predicted"/>
<dbReference type="AlphaFoldDB" id="A0ABC8M6T6"/>
<evidence type="ECO:0000313" key="2">
    <source>
        <dbReference type="Proteomes" id="UP001642260"/>
    </source>
</evidence>